<dbReference type="AlphaFoldDB" id="A0A2P8E066"/>
<reference evidence="1 2" key="1">
    <citation type="submission" date="2018-03" db="EMBL/GenBank/DDBJ databases">
        <title>Genomic Encyclopedia of Archaeal and Bacterial Type Strains, Phase II (KMG-II): from individual species to whole genera.</title>
        <authorList>
            <person name="Goeker M."/>
        </authorList>
    </citation>
    <scope>NUCLEOTIDE SEQUENCE [LARGE SCALE GENOMIC DNA]</scope>
    <source>
        <strain evidence="1 2">DSM 45211</strain>
    </source>
</reference>
<accession>A0A2P8E066</accession>
<evidence type="ECO:0000313" key="1">
    <source>
        <dbReference type="EMBL" id="PSL02854.1"/>
    </source>
</evidence>
<dbReference type="RefSeq" id="WP_106537843.1">
    <property type="nucleotide sequence ID" value="NZ_PYGE01000009.1"/>
</dbReference>
<organism evidence="1 2">
    <name type="scientific">Haloactinopolyspora alba</name>
    <dbReference type="NCBI Taxonomy" id="648780"/>
    <lineage>
        <taxon>Bacteria</taxon>
        <taxon>Bacillati</taxon>
        <taxon>Actinomycetota</taxon>
        <taxon>Actinomycetes</taxon>
        <taxon>Jiangellales</taxon>
        <taxon>Jiangellaceae</taxon>
        <taxon>Haloactinopolyspora</taxon>
    </lineage>
</organism>
<dbReference type="EMBL" id="PYGE01000009">
    <property type="protein sequence ID" value="PSL02854.1"/>
    <property type="molecule type" value="Genomic_DNA"/>
</dbReference>
<comment type="caution">
    <text evidence="1">The sequence shown here is derived from an EMBL/GenBank/DDBJ whole genome shotgun (WGS) entry which is preliminary data.</text>
</comment>
<dbReference type="OrthoDB" id="5198392at2"/>
<sequence length="91" mass="9562">MTEDHAPGHDPWCAEHDPNGTCLGDVRRLPGAGATWIEGGRSPTVVVSLGRSATGRRLPGLDPSEARAVAAVLAELADEIERGRQRGEPSP</sequence>
<dbReference type="Proteomes" id="UP000243528">
    <property type="component" value="Unassembled WGS sequence"/>
</dbReference>
<name>A0A2P8E066_9ACTN</name>
<gene>
    <name evidence="1" type="ORF">CLV30_109162</name>
</gene>
<keyword evidence="2" id="KW-1185">Reference proteome</keyword>
<proteinExistence type="predicted"/>
<evidence type="ECO:0000313" key="2">
    <source>
        <dbReference type="Proteomes" id="UP000243528"/>
    </source>
</evidence>
<protein>
    <submittedName>
        <fullName evidence="1">Uncharacterized protein</fullName>
    </submittedName>
</protein>